<feature type="region of interest" description="Disordered" evidence="1">
    <location>
        <begin position="279"/>
        <end position="348"/>
    </location>
</feature>
<accession>A0ABV1T8J2</accession>
<feature type="compositionally biased region" description="Basic and acidic residues" evidence="1">
    <location>
        <begin position="282"/>
        <end position="294"/>
    </location>
</feature>
<keyword evidence="3" id="KW-0418">Kinase</keyword>
<dbReference type="NCBIfam" id="TIGR03709">
    <property type="entry name" value="PPK2_rel_1"/>
    <property type="match status" value="1"/>
</dbReference>
<organism evidence="3 4">
    <name type="scientific">Streptomyces sp. 900105755</name>
    <dbReference type="NCBI Taxonomy" id="3154389"/>
    <lineage>
        <taxon>Bacteria</taxon>
        <taxon>Bacillati</taxon>
        <taxon>Actinomycetota</taxon>
        <taxon>Actinomycetes</taxon>
        <taxon>Kitasatosporales</taxon>
        <taxon>Streptomycetaceae</taxon>
        <taxon>Streptomyces</taxon>
    </lineage>
</organism>
<dbReference type="InterPro" id="IPR022488">
    <property type="entry name" value="PPK2-related"/>
</dbReference>
<comment type="caution">
    <text evidence="3">The sequence shown here is derived from an EMBL/GenBank/DDBJ whole genome shotgun (WGS) entry which is preliminary data.</text>
</comment>
<dbReference type="RefSeq" id="WP_351955018.1">
    <property type="nucleotide sequence ID" value="NZ_JBEOZM010000001.1"/>
</dbReference>
<evidence type="ECO:0000256" key="1">
    <source>
        <dbReference type="SAM" id="MobiDB-lite"/>
    </source>
</evidence>
<gene>
    <name evidence="3" type="ORF">ABT211_03445</name>
</gene>
<dbReference type="SUPFAM" id="SSF52540">
    <property type="entry name" value="P-loop containing nucleoside triphosphate hydrolases"/>
    <property type="match status" value="1"/>
</dbReference>
<feature type="compositionally biased region" description="Basic and acidic residues" evidence="1">
    <location>
        <begin position="309"/>
        <end position="322"/>
    </location>
</feature>
<sequence length="348" mass="40202">MGDDRADRIAEFIEPLRVEPGSTVRLAEDFDPGFTGGIREKKDGVELLRSGIEQLADYQRRLAAQDTYGVLLCLQALDAGGKDGTIRHVMSGVNPQGVRVVGFKVPSNEELDHDYLWRYARNLPSRGEIGIFNRSHYEEVLVVRVHPDNLRRQKLPDAARGPDVWQRRYREINDWERYLTDNGFRFVKIFLNLSKEEQRTRFLKRIDVPERNWKFSSADVRERAYWDDYQQAFSQMLSATSTQWAPWYVVPADHKWFARVCTAAVLVHTLMAINPQYPQVSEESRRQLAEVREELEAEAPAGAPPDPYAAEKKDNGTKIEKSKRSKKNKKNKKDAKRKEDAKHKKTSS</sequence>
<dbReference type="EMBL" id="JBEOZM010000001">
    <property type="protein sequence ID" value="MER6266346.1"/>
    <property type="molecule type" value="Genomic_DNA"/>
</dbReference>
<dbReference type="GO" id="GO:0016301">
    <property type="term" value="F:kinase activity"/>
    <property type="evidence" value="ECO:0007669"/>
    <property type="project" value="UniProtKB-KW"/>
</dbReference>
<name>A0ABV1T8J2_9ACTN</name>
<dbReference type="InterPro" id="IPR022300">
    <property type="entry name" value="PPK2-rel_1"/>
</dbReference>
<protein>
    <submittedName>
        <fullName evidence="3">Polyphosphate kinase 2 family protein</fullName>
    </submittedName>
</protein>
<dbReference type="Pfam" id="PF03976">
    <property type="entry name" value="PPK2"/>
    <property type="match status" value="1"/>
</dbReference>
<keyword evidence="3" id="KW-0808">Transferase</keyword>
<dbReference type="PANTHER" id="PTHR34383">
    <property type="entry name" value="POLYPHOSPHATE:AMP PHOSPHOTRANSFERASE-RELATED"/>
    <property type="match status" value="1"/>
</dbReference>
<dbReference type="Gene3D" id="3.40.50.300">
    <property type="entry name" value="P-loop containing nucleotide triphosphate hydrolases"/>
    <property type="match status" value="1"/>
</dbReference>
<evidence type="ECO:0000259" key="2">
    <source>
        <dbReference type="Pfam" id="PF03976"/>
    </source>
</evidence>
<reference evidence="3 4" key="1">
    <citation type="submission" date="2024-06" db="EMBL/GenBank/DDBJ databases">
        <title>The Natural Products Discovery Center: Release of the First 8490 Sequenced Strains for Exploring Actinobacteria Biosynthetic Diversity.</title>
        <authorList>
            <person name="Kalkreuter E."/>
            <person name="Kautsar S.A."/>
            <person name="Yang D."/>
            <person name="Bader C.D."/>
            <person name="Teijaro C.N."/>
            <person name="Fluegel L."/>
            <person name="Davis C.M."/>
            <person name="Simpson J.R."/>
            <person name="Lauterbach L."/>
            <person name="Steele A.D."/>
            <person name="Gui C."/>
            <person name="Meng S."/>
            <person name="Li G."/>
            <person name="Viehrig K."/>
            <person name="Ye F."/>
            <person name="Su P."/>
            <person name="Kiefer A.F."/>
            <person name="Nichols A."/>
            <person name="Cepeda A.J."/>
            <person name="Yan W."/>
            <person name="Fan B."/>
            <person name="Jiang Y."/>
            <person name="Adhikari A."/>
            <person name="Zheng C.-J."/>
            <person name="Schuster L."/>
            <person name="Cowan T.M."/>
            <person name="Smanski M.J."/>
            <person name="Chevrette M.G."/>
            <person name="De Carvalho L.P.S."/>
            <person name="Shen B."/>
        </authorList>
    </citation>
    <scope>NUCLEOTIDE SEQUENCE [LARGE SCALE GENOMIC DNA]</scope>
    <source>
        <strain evidence="3 4">NPDC001694</strain>
    </source>
</reference>
<feature type="domain" description="Polyphosphate kinase-2-related" evidence="2">
    <location>
        <begin position="46"/>
        <end position="273"/>
    </location>
</feature>
<dbReference type="Proteomes" id="UP001490365">
    <property type="component" value="Unassembled WGS sequence"/>
</dbReference>
<proteinExistence type="predicted"/>
<feature type="compositionally biased region" description="Basic residues" evidence="1">
    <location>
        <begin position="323"/>
        <end position="335"/>
    </location>
</feature>
<dbReference type="PANTHER" id="PTHR34383:SF3">
    <property type="entry name" value="POLYPHOSPHATE:AMP PHOSPHOTRANSFERASE"/>
    <property type="match status" value="1"/>
</dbReference>
<keyword evidence="4" id="KW-1185">Reference proteome</keyword>
<dbReference type="InterPro" id="IPR027417">
    <property type="entry name" value="P-loop_NTPase"/>
</dbReference>
<evidence type="ECO:0000313" key="3">
    <source>
        <dbReference type="EMBL" id="MER6266346.1"/>
    </source>
</evidence>
<evidence type="ECO:0000313" key="4">
    <source>
        <dbReference type="Proteomes" id="UP001490365"/>
    </source>
</evidence>